<dbReference type="HAMAP" id="MF_00941">
    <property type="entry name" value="GDPMH_gmm"/>
    <property type="match status" value="1"/>
</dbReference>
<dbReference type="PANTHER" id="PTHR43046">
    <property type="entry name" value="GDP-MANNOSE MANNOSYL HYDROLASE"/>
    <property type="match status" value="1"/>
</dbReference>
<evidence type="ECO:0000256" key="8">
    <source>
        <dbReference type="PIRSR" id="PIRSR037599-4"/>
    </source>
</evidence>
<evidence type="ECO:0000313" key="13">
    <source>
        <dbReference type="Proteomes" id="UP000503580"/>
    </source>
</evidence>
<proteinExistence type="inferred from homology"/>
<reference evidence="10 12" key="1">
    <citation type="submission" date="2017-06" db="EMBL/GenBank/DDBJ databases">
        <title>Origin of plasmid-mediated fosfomycin resistance gene fosA3.</title>
        <authorList>
            <person name="Ito R."/>
            <person name="Pacey M.P."/>
            <person name="Doi Y."/>
        </authorList>
    </citation>
    <scope>NUCLEOTIDE SEQUENCE [LARGE SCALE GENOMIC DNA]</scope>
    <source>
        <strain evidence="10 12">YDC799</strain>
    </source>
</reference>
<keyword evidence="1 4" id="KW-0479">Metal-binding</keyword>
<feature type="binding site" evidence="4 6">
    <location>
        <begin position="2"/>
        <end position="3"/>
    </location>
    <ligand>
        <name>substrate</name>
    </ligand>
</feature>
<evidence type="ECO:0000256" key="6">
    <source>
        <dbReference type="PIRSR" id="PIRSR037599-2"/>
    </source>
</evidence>
<feature type="site" description="Critical for catalysis" evidence="5">
    <location>
        <position position="123"/>
    </location>
</feature>
<comment type="subunit">
    <text evidence="4">Homodimer.</text>
</comment>
<keyword evidence="13" id="KW-1185">Reference proteome</keyword>
<evidence type="ECO:0000256" key="4">
    <source>
        <dbReference type="HAMAP-Rule" id="MF_00941"/>
    </source>
</evidence>
<dbReference type="PIRSF" id="PIRSF037599">
    <property type="entry name" value="GDPMH"/>
    <property type="match status" value="1"/>
</dbReference>
<name>A0A248KHR8_9ENTR</name>
<reference evidence="11 13" key="2">
    <citation type="submission" date="2020-02" db="EMBL/GenBank/DDBJ databases">
        <title>Whole genome PO2S7.</title>
        <authorList>
            <person name="Singha K.M."/>
        </authorList>
    </citation>
    <scope>NUCLEOTIDE SEQUENCE [LARGE SCALE GENOMIC DNA]</scope>
    <source>
        <strain evidence="11 13">PO2S7</strain>
    </source>
</reference>
<dbReference type="Proteomes" id="UP000197098">
    <property type="component" value="Chromosome"/>
</dbReference>
<dbReference type="PROSITE" id="PS51462">
    <property type="entry name" value="NUDIX"/>
    <property type="match status" value="1"/>
</dbReference>
<comment type="similarity">
    <text evidence="4">Belongs to the Nudix hydrolase family.</text>
</comment>
<dbReference type="GO" id="GO:0000287">
    <property type="term" value="F:magnesium ion binding"/>
    <property type="evidence" value="ECO:0007669"/>
    <property type="project" value="UniProtKB-UniRule"/>
</dbReference>
<dbReference type="AlphaFoldDB" id="A0A248KHR8"/>
<evidence type="ECO:0000313" key="10">
    <source>
        <dbReference type="EMBL" id="ASG63137.1"/>
    </source>
</evidence>
<feature type="domain" description="Nudix hydrolase" evidence="9">
    <location>
        <begin position="13"/>
        <end position="153"/>
    </location>
</feature>
<dbReference type="KEGG" id="kgn:GY169_08395"/>
<comment type="cofactor">
    <cofactor evidence="4 7">
        <name>Mg(2+)</name>
        <dbReference type="ChEBI" id="CHEBI:18420"/>
    </cofactor>
    <text evidence="4 7">Binds 1 Mg(2+) ion per subunit.</text>
</comment>
<dbReference type="NCBIfam" id="NF011963">
    <property type="entry name" value="PRK15434.1"/>
    <property type="match status" value="1"/>
</dbReference>
<protein>
    <recommendedName>
        <fullName evidence="4">GDP-mannose mannosyl hydrolase</fullName>
        <shortName evidence="4">GDPMH</shortName>
        <ecNumber evidence="4">3.6.1.-</ecNumber>
    </recommendedName>
</protein>
<dbReference type="InterPro" id="IPR028613">
    <property type="entry name" value="GDPMH_Gmm"/>
</dbReference>
<sequence>MFLSQEAFATVVQSTPLISIDLIVENAQGEFLLGKRNNRPAQGYWFVPGGRVQKDETLEQAFARLTEAELGLSLPMTAGRFYGVWQHFYDDNFSGTDFSTHYIVLGFRLQVDAGTLTLPDDQHNEYRWLTPPALLASDNVHENSRAYFRVDKLAEVPGL</sequence>
<dbReference type="EC" id="3.6.1.-" evidence="4"/>
<dbReference type="PANTHER" id="PTHR43046:SF12">
    <property type="entry name" value="GDP-MANNOSE MANNOSYL HYDROLASE"/>
    <property type="match status" value="1"/>
</dbReference>
<feature type="binding site" evidence="4 6">
    <location>
        <position position="36"/>
    </location>
    <ligand>
        <name>substrate</name>
    </ligand>
</feature>
<dbReference type="GO" id="GO:0030145">
    <property type="term" value="F:manganese ion binding"/>
    <property type="evidence" value="ECO:0007669"/>
    <property type="project" value="InterPro"/>
</dbReference>
<feature type="binding site" evidence="4 7">
    <location>
        <position position="69"/>
    </location>
    <ligand>
        <name>Mg(2+)</name>
        <dbReference type="ChEBI" id="CHEBI:18420"/>
    </ligand>
</feature>
<evidence type="ECO:0000256" key="1">
    <source>
        <dbReference type="ARBA" id="ARBA00022723"/>
    </source>
</evidence>
<keyword evidence="2 4" id="KW-0378">Hydrolase</keyword>
<accession>A0A6G9RIP7</accession>
<gene>
    <name evidence="4" type="primary">gmm</name>
    <name evidence="10" type="ORF">CEW81_08760</name>
    <name evidence="11" type="ORF">GY169_08395</name>
</gene>
<dbReference type="SUPFAM" id="SSF55811">
    <property type="entry name" value="Nudix"/>
    <property type="match status" value="1"/>
</dbReference>
<evidence type="ECO:0000256" key="5">
    <source>
        <dbReference type="PIRSR" id="PIRSR037599-1"/>
    </source>
</evidence>
<feature type="short sequence motif" description="Nudix box" evidence="8">
    <location>
        <begin position="50"/>
        <end position="71"/>
    </location>
</feature>
<evidence type="ECO:0000256" key="7">
    <source>
        <dbReference type="PIRSR" id="PIRSR037599-3"/>
    </source>
</evidence>
<feature type="binding site" evidence="4 7">
    <location>
        <position position="49"/>
    </location>
    <ligand>
        <name>Mg(2+)</name>
        <dbReference type="ChEBI" id="CHEBI:18420"/>
    </ligand>
</feature>
<dbReference type="Gene3D" id="3.90.79.10">
    <property type="entry name" value="Nucleoside Triphosphate Pyrophosphohydrolase"/>
    <property type="match status" value="1"/>
</dbReference>
<dbReference type="GO" id="GO:0008727">
    <property type="term" value="F:GDP-mannose mannosyl hydrolase activity"/>
    <property type="evidence" value="ECO:0007669"/>
    <property type="project" value="UniProtKB-UniRule"/>
</dbReference>
<comment type="function">
    <text evidence="4">Hydrolyzes GDP-mannose.</text>
</comment>
<dbReference type="InterPro" id="IPR020084">
    <property type="entry name" value="NUDIX_hydrolase_CS"/>
</dbReference>
<evidence type="ECO:0000256" key="2">
    <source>
        <dbReference type="ARBA" id="ARBA00022801"/>
    </source>
</evidence>
<organism evidence="10 12">
    <name type="scientific">Kluyvera genomosp. 3</name>
    <dbReference type="NCBI Taxonomy" id="2774055"/>
    <lineage>
        <taxon>Bacteria</taxon>
        <taxon>Pseudomonadati</taxon>
        <taxon>Pseudomonadota</taxon>
        <taxon>Gammaproteobacteria</taxon>
        <taxon>Enterobacterales</taxon>
        <taxon>Enterobacteriaceae</taxon>
        <taxon>Kluyvera</taxon>
    </lineage>
</organism>
<dbReference type="Proteomes" id="UP000503580">
    <property type="component" value="Chromosome"/>
</dbReference>
<feature type="binding site" evidence="4 7">
    <location>
        <position position="122"/>
    </location>
    <ligand>
        <name>Mg(2+)</name>
        <dbReference type="ChEBI" id="CHEBI:18420"/>
    </ligand>
</feature>
<dbReference type="InterPro" id="IPR015797">
    <property type="entry name" value="NUDIX_hydrolase-like_dom_sf"/>
</dbReference>
<evidence type="ECO:0000256" key="3">
    <source>
        <dbReference type="ARBA" id="ARBA00022842"/>
    </source>
</evidence>
<accession>A0A248KHR8</accession>
<comment type="catalytic activity">
    <reaction evidence="4">
        <text>GDP-alpha-D-mannose + H2O = D-mannose + GDP + H(+)</text>
        <dbReference type="Rhea" id="RHEA:28102"/>
        <dbReference type="ChEBI" id="CHEBI:4208"/>
        <dbReference type="ChEBI" id="CHEBI:15377"/>
        <dbReference type="ChEBI" id="CHEBI:15378"/>
        <dbReference type="ChEBI" id="CHEBI:57527"/>
        <dbReference type="ChEBI" id="CHEBI:58189"/>
    </reaction>
</comment>
<feature type="binding site" evidence="4 6">
    <location>
        <position position="8"/>
    </location>
    <ligand>
        <name>substrate</name>
    </ligand>
</feature>
<dbReference type="CDD" id="cd03430">
    <property type="entry name" value="NUDIX_GDPMH_NudD"/>
    <property type="match status" value="1"/>
</dbReference>
<dbReference type="EMBL" id="CP050321">
    <property type="protein sequence ID" value="QIR26836.1"/>
    <property type="molecule type" value="Genomic_DNA"/>
</dbReference>
<evidence type="ECO:0000313" key="12">
    <source>
        <dbReference type="Proteomes" id="UP000197098"/>
    </source>
</evidence>
<dbReference type="PROSITE" id="PS00893">
    <property type="entry name" value="NUDIX_BOX"/>
    <property type="match status" value="1"/>
</dbReference>
<evidence type="ECO:0000259" key="9">
    <source>
        <dbReference type="PROSITE" id="PS51462"/>
    </source>
</evidence>
<evidence type="ECO:0000313" key="11">
    <source>
        <dbReference type="EMBL" id="QIR26836.1"/>
    </source>
</evidence>
<dbReference type="RefSeq" id="WP_115205314.1">
    <property type="nucleotide sequence ID" value="NZ_CP050321.1"/>
</dbReference>
<dbReference type="InterPro" id="IPR000086">
    <property type="entry name" value="NUDIX_hydrolase_dom"/>
</dbReference>
<keyword evidence="3 4" id="KW-0460">Magnesium</keyword>
<dbReference type="EMBL" id="CP022114">
    <property type="protein sequence ID" value="ASG63137.1"/>
    <property type="molecule type" value="Genomic_DNA"/>
</dbReference>
<dbReference type="Pfam" id="PF00293">
    <property type="entry name" value="NUDIX"/>
    <property type="match status" value="1"/>
</dbReference>
<dbReference type="InterPro" id="IPR033715">
    <property type="entry name" value="GDPMH"/>
</dbReference>